<dbReference type="InterPro" id="IPR046373">
    <property type="entry name" value="Acyl-CoA_Oxase/DH_mid-dom_sf"/>
</dbReference>
<dbReference type="EMBL" id="JASSZA010000003">
    <property type="protein sequence ID" value="KAK2115380.1"/>
    <property type="molecule type" value="Genomic_DNA"/>
</dbReference>
<sequence length="179" mass="20231">MSPAGDTRSDLRLSWPHLITTGIAFVEQKGSHENSWKFAVFHKVRVPRQSLLNRMGDVTPEGTYVSPFKGLVPWSSLHLRQRHLCMAGCRRGTLFLVLVLPLEGDSWGNRSTSAGVQGSQQHAPSDVQGAQMEKERGGNSWDTECAEREQQRETRSRSQTEIYHAAWEEGARWSEEQAR</sequence>
<comment type="cofactor">
    <cofactor evidence="1">
        <name>FAD</name>
        <dbReference type="ChEBI" id="CHEBI:57692"/>
    </cofactor>
</comment>
<keyword evidence="2" id="KW-0285">Flavoprotein</keyword>
<evidence type="ECO:0000256" key="1">
    <source>
        <dbReference type="ARBA" id="ARBA00001974"/>
    </source>
</evidence>
<dbReference type="Proteomes" id="UP001266305">
    <property type="component" value="Unassembled WGS sequence"/>
</dbReference>
<evidence type="ECO:0000256" key="4">
    <source>
        <dbReference type="SAM" id="MobiDB-lite"/>
    </source>
</evidence>
<evidence type="ECO:0000313" key="5">
    <source>
        <dbReference type="EMBL" id="KAK2115380.1"/>
    </source>
</evidence>
<feature type="compositionally biased region" description="Basic and acidic residues" evidence="4">
    <location>
        <begin position="145"/>
        <end position="158"/>
    </location>
</feature>
<feature type="region of interest" description="Disordered" evidence="4">
    <location>
        <begin position="111"/>
        <end position="161"/>
    </location>
</feature>
<feature type="compositionally biased region" description="Polar residues" evidence="4">
    <location>
        <begin position="111"/>
        <end position="123"/>
    </location>
</feature>
<gene>
    <name evidence="5" type="ORF">P7K49_006006</name>
</gene>
<protein>
    <submittedName>
        <fullName evidence="5">Uncharacterized protein</fullName>
    </submittedName>
</protein>
<accession>A0ABQ9W1Z0</accession>
<keyword evidence="6" id="KW-1185">Reference proteome</keyword>
<reference evidence="5 6" key="1">
    <citation type="submission" date="2023-05" db="EMBL/GenBank/DDBJ databases">
        <title>B98-5 Cell Line De Novo Hybrid Assembly: An Optical Mapping Approach.</title>
        <authorList>
            <person name="Kananen K."/>
            <person name="Auerbach J.A."/>
            <person name="Kautto E."/>
            <person name="Blachly J.S."/>
        </authorList>
    </citation>
    <scope>NUCLEOTIDE SEQUENCE [LARGE SCALE GENOMIC DNA]</scope>
    <source>
        <strain evidence="5">B95-8</strain>
        <tissue evidence="5">Cell line</tissue>
    </source>
</reference>
<name>A0ABQ9W1Z0_SAGOE</name>
<dbReference type="Gene3D" id="2.40.110.10">
    <property type="entry name" value="Butyryl-CoA Dehydrogenase, subunit A, domain 2"/>
    <property type="match status" value="1"/>
</dbReference>
<evidence type="ECO:0000256" key="3">
    <source>
        <dbReference type="ARBA" id="ARBA00022827"/>
    </source>
</evidence>
<keyword evidence="3" id="KW-0274">FAD</keyword>
<evidence type="ECO:0000256" key="2">
    <source>
        <dbReference type="ARBA" id="ARBA00022630"/>
    </source>
</evidence>
<evidence type="ECO:0000313" key="6">
    <source>
        <dbReference type="Proteomes" id="UP001266305"/>
    </source>
</evidence>
<proteinExistence type="predicted"/>
<comment type="caution">
    <text evidence="5">The sequence shown here is derived from an EMBL/GenBank/DDBJ whole genome shotgun (WGS) entry which is preliminary data.</text>
</comment>
<organism evidence="5 6">
    <name type="scientific">Saguinus oedipus</name>
    <name type="common">Cotton-top tamarin</name>
    <name type="synonym">Oedipomidas oedipus</name>
    <dbReference type="NCBI Taxonomy" id="9490"/>
    <lineage>
        <taxon>Eukaryota</taxon>
        <taxon>Metazoa</taxon>
        <taxon>Chordata</taxon>
        <taxon>Craniata</taxon>
        <taxon>Vertebrata</taxon>
        <taxon>Euteleostomi</taxon>
        <taxon>Mammalia</taxon>
        <taxon>Eutheria</taxon>
        <taxon>Euarchontoglires</taxon>
        <taxon>Primates</taxon>
        <taxon>Haplorrhini</taxon>
        <taxon>Platyrrhini</taxon>
        <taxon>Cebidae</taxon>
        <taxon>Callitrichinae</taxon>
        <taxon>Saguinus</taxon>
    </lineage>
</organism>